<comment type="caution">
    <text evidence="2">The sequence shown here is derived from an EMBL/GenBank/DDBJ whole genome shotgun (WGS) entry which is preliminary data.</text>
</comment>
<dbReference type="Proteomes" id="UP000499080">
    <property type="component" value="Unassembled WGS sequence"/>
</dbReference>
<evidence type="ECO:0000313" key="3">
    <source>
        <dbReference type="Proteomes" id="UP000499080"/>
    </source>
</evidence>
<protein>
    <submittedName>
        <fullName evidence="2">Uncharacterized protein</fullName>
    </submittedName>
</protein>
<sequence length="87" mass="9681">MTMMTPELAHPSPNFHATPAGGHLATMHSTGPIHDRSSMESGFEPGTLRFHEDYFGVYYVTLRHGPMMKTPSDQPLHSLEFSVPENV</sequence>
<dbReference type="EMBL" id="BGPR01003087">
    <property type="protein sequence ID" value="GBM83523.1"/>
    <property type="molecule type" value="Genomic_DNA"/>
</dbReference>
<evidence type="ECO:0000256" key="1">
    <source>
        <dbReference type="SAM" id="MobiDB-lite"/>
    </source>
</evidence>
<feature type="region of interest" description="Disordered" evidence="1">
    <location>
        <begin position="1"/>
        <end position="40"/>
    </location>
</feature>
<proteinExistence type="predicted"/>
<dbReference type="AlphaFoldDB" id="A0A4Y2J029"/>
<reference evidence="2 3" key="1">
    <citation type="journal article" date="2019" name="Sci. Rep.">
        <title>Orb-weaving spider Araneus ventricosus genome elucidates the spidroin gene catalogue.</title>
        <authorList>
            <person name="Kono N."/>
            <person name="Nakamura H."/>
            <person name="Ohtoshi R."/>
            <person name="Moran D.A.P."/>
            <person name="Shinohara A."/>
            <person name="Yoshida Y."/>
            <person name="Fujiwara M."/>
            <person name="Mori M."/>
            <person name="Tomita M."/>
            <person name="Arakawa K."/>
        </authorList>
    </citation>
    <scope>NUCLEOTIDE SEQUENCE [LARGE SCALE GENOMIC DNA]</scope>
</reference>
<name>A0A4Y2J029_ARAVE</name>
<organism evidence="2 3">
    <name type="scientific">Araneus ventricosus</name>
    <name type="common">Orbweaver spider</name>
    <name type="synonym">Epeira ventricosa</name>
    <dbReference type="NCBI Taxonomy" id="182803"/>
    <lineage>
        <taxon>Eukaryota</taxon>
        <taxon>Metazoa</taxon>
        <taxon>Ecdysozoa</taxon>
        <taxon>Arthropoda</taxon>
        <taxon>Chelicerata</taxon>
        <taxon>Arachnida</taxon>
        <taxon>Araneae</taxon>
        <taxon>Araneomorphae</taxon>
        <taxon>Entelegynae</taxon>
        <taxon>Araneoidea</taxon>
        <taxon>Araneidae</taxon>
        <taxon>Araneus</taxon>
    </lineage>
</organism>
<evidence type="ECO:0000313" key="2">
    <source>
        <dbReference type="EMBL" id="GBM83523.1"/>
    </source>
</evidence>
<accession>A0A4Y2J029</accession>
<gene>
    <name evidence="2" type="ORF">AVEN_238284_1</name>
</gene>
<keyword evidence="3" id="KW-1185">Reference proteome</keyword>